<proteinExistence type="predicted"/>
<organism evidence="2 3">
    <name type="scientific">Aurantimonas aggregata</name>
    <dbReference type="NCBI Taxonomy" id="2047720"/>
    <lineage>
        <taxon>Bacteria</taxon>
        <taxon>Pseudomonadati</taxon>
        <taxon>Pseudomonadota</taxon>
        <taxon>Alphaproteobacteria</taxon>
        <taxon>Hyphomicrobiales</taxon>
        <taxon>Aurantimonadaceae</taxon>
        <taxon>Aurantimonas</taxon>
    </lineage>
</organism>
<dbReference type="EMBL" id="JAAAMJ010000022">
    <property type="protein sequence ID" value="NDV88908.1"/>
    <property type="molecule type" value="Genomic_DNA"/>
</dbReference>
<keyword evidence="1" id="KW-1133">Transmembrane helix</keyword>
<gene>
    <name evidence="2" type="ORF">GTW51_19665</name>
</gene>
<keyword evidence="3" id="KW-1185">Reference proteome</keyword>
<feature type="transmembrane region" description="Helical" evidence="1">
    <location>
        <begin position="77"/>
        <end position="100"/>
    </location>
</feature>
<keyword evidence="1" id="KW-0812">Transmembrane</keyword>
<evidence type="ECO:0000313" key="2">
    <source>
        <dbReference type="EMBL" id="NDV88908.1"/>
    </source>
</evidence>
<sequence>MAAELAKCLPTLGIALTTPLMPPRALASARMRRRSAHDLQAMLPRPSIRFSLVLGKGLLEHLAEDEARNNLTMDPTLVPLLSALAGAVIGSTTTLITLLVQTRAAERRPRREFLTKLAVEERNKQVELPNSPAMNLLFHQRSPISRIFSVSWMCLSKAASHPKARELAAQNAELMQELVETHENLPAG</sequence>
<reference evidence="2 3" key="1">
    <citation type="submission" date="2020-01" db="EMBL/GenBank/DDBJ databases">
        <title>Genomes of bacteria type strains.</title>
        <authorList>
            <person name="Chen J."/>
            <person name="Zhu S."/>
            <person name="Chen J."/>
        </authorList>
    </citation>
    <scope>NUCLEOTIDE SEQUENCE [LARGE SCALE GENOMIC DNA]</scope>
    <source>
        <strain evidence="2 3">KCTC 52919</strain>
    </source>
</reference>
<dbReference type="Proteomes" id="UP000476332">
    <property type="component" value="Unassembled WGS sequence"/>
</dbReference>
<name>A0A6L9MNC4_9HYPH</name>
<keyword evidence="1" id="KW-0472">Membrane</keyword>
<evidence type="ECO:0000256" key="1">
    <source>
        <dbReference type="SAM" id="Phobius"/>
    </source>
</evidence>
<accession>A0A6L9MNC4</accession>
<dbReference type="RefSeq" id="WP_163045758.1">
    <property type="nucleotide sequence ID" value="NZ_JAAAMJ010000022.1"/>
</dbReference>
<comment type="caution">
    <text evidence="2">The sequence shown here is derived from an EMBL/GenBank/DDBJ whole genome shotgun (WGS) entry which is preliminary data.</text>
</comment>
<evidence type="ECO:0000313" key="3">
    <source>
        <dbReference type="Proteomes" id="UP000476332"/>
    </source>
</evidence>
<dbReference type="AlphaFoldDB" id="A0A6L9MNC4"/>
<protein>
    <submittedName>
        <fullName evidence="2">Uncharacterized protein</fullName>
    </submittedName>
</protein>